<name>A0A378K2C2_LEGPN</name>
<dbReference type="EMBL" id="UGOL01000001">
    <property type="protein sequence ID" value="STX78333.1"/>
    <property type="molecule type" value="Genomic_DNA"/>
</dbReference>
<feature type="region of interest" description="Disordered" evidence="1">
    <location>
        <begin position="1"/>
        <end position="74"/>
    </location>
</feature>
<organism evidence="2 3">
    <name type="scientific">Legionella pneumophila</name>
    <dbReference type="NCBI Taxonomy" id="446"/>
    <lineage>
        <taxon>Bacteria</taxon>
        <taxon>Pseudomonadati</taxon>
        <taxon>Pseudomonadota</taxon>
        <taxon>Gammaproteobacteria</taxon>
        <taxon>Legionellales</taxon>
        <taxon>Legionellaceae</taxon>
        <taxon>Legionella</taxon>
    </lineage>
</organism>
<dbReference type="RefSeq" id="WP_027219859.1">
    <property type="nucleotide sequence ID" value="NZ_BAZA01000018.1"/>
</dbReference>
<evidence type="ECO:0000313" key="3">
    <source>
        <dbReference type="Proteomes" id="UP000254631"/>
    </source>
</evidence>
<protein>
    <submittedName>
        <fullName evidence="2">Uncharacterized protein</fullName>
    </submittedName>
</protein>
<feature type="compositionally biased region" description="Basic and acidic residues" evidence="1">
    <location>
        <begin position="47"/>
        <end position="57"/>
    </location>
</feature>
<feature type="compositionally biased region" description="Basic and acidic residues" evidence="1">
    <location>
        <begin position="1"/>
        <end position="11"/>
    </location>
</feature>
<dbReference type="AlphaFoldDB" id="A0A378K2C2"/>
<reference evidence="2 3" key="1">
    <citation type="submission" date="2018-06" db="EMBL/GenBank/DDBJ databases">
        <authorList>
            <consortium name="Pathogen Informatics"/>
            <person name="Doyle S."/>
        </authorList>
    </citation>
    <scope>NUCLEOTIDE SEQUENCE [LARGE SCALE GENOMIC DNA]</scope>
    <source>
        <strain evidence="2 3">NCTC12000</strain>
    </source>
</reference>
<evidence type="ECO:0000256" key="1">
    <source>
        <dbReference type="SAM" id="MobiDB-lite"/>
    </source>
</evidence>
<evidence type="ECO:0000313" key="2">
    <source>
        <dbReference type="EMBL" id="STX78333.1"/>
    </source>
</evidence>
<dbReference type="Proteomes" id="UP000254631">
    <property type="component" value="Unassembled WGS sequence"/>
</dbReference>
<sequence length="74" mass="8531">MKPIKNSKEQEYIAPEAQDPRLSYTEDDRRPLTSTTSAKHPSSLFGKSEERSARESYDQYGNNVSTHWTQGPWN</sequence>
<proteinExistence type="predicted"/>
<accession>A0A378K2C2</accession>
<feature type="compositionally biased region" description="Polar residues" evidence="1">
    <location>
        <begin position="59"/>
        <end position="74"/>
    </location>
</feature>
<gene>
    <name evidence="2" type="ORF">NCTC12000_00302</name>
</gene>